<reference evidence="4" key="1">
    <citation type="submission" date="2015-09" db="EMBL/GenBank/DDBJ databases">
        <authorList>
            <consortium name="Pathogen Informatics"/>
        </authorList>
    </citation>
    <scope>NUCLEOTIDE SEQUENCE [LARGE SCALE GENOMIC DNA]</scope>
    <source>
        <strain evidence="4">Lake Konstanz</strain>
    </source>
</reference>
<sequence>MLPREQQSLLTPLTCVCIGVYGIDRITLERKHDQQSSSNSSSGPSIFDVTLAGIELPGGGAAGGAGAGAAALHPVASSSAAPFYVIARDWLRRQLIGIEITFAPVIHRVGHIYVGAAVDPMDVDADEMMVNGQLVRQGFAVARTFPAPSSGTVVNPKSAGERRKAWFKNLEDQAREKGAGYHGVGRLSDTVRVVKPFPEPEHPYRSLLVHHLQSADSQKFTVESVMSPFLLTCVHSRSYQEIQVRICGIAASRIETYFQQARWAVIRALLHREIVFTFHGFDATTQSFWARIVSHHGDVVNSMVERGIMTFDDRCAALPTSYVETLVSSQSVAQSLKLAVWSSSSTPASGLAAPSRPMSLSVLQPTLHEITGTVQAVSDNSSFELAVDHGNEDEGTVAQPHLVSIAHLLAPISSSESNNGLQDDKRVKYVDHGVVVTYSARAFYGRETLRKLLIGRRVRVTGTNVPSPGPQQRSTLSAVDIVILPTIDDDEASSSVFSTPTSAASIDVIAYLLSCHPYWYSIPRSTLPFPLVNSAQEVPPLHLLLQTLTTTAAVTASISNRNETLATSIAGQDDGVDDVVVLTSETKQPKKRSPARREKLVKSTKAAEVQQQAGITADGPEPMYKPVGVLYVQTPQHLRNALRSAVLPLGVSLPCLVEGLHCWVDSTQGTIRLKLEVYLTTVGAVVPVMLEGLQLPSVAASNDATTTTTTTIAIELLRSFSGRLKAFLTHSILHREANVTLLAQTIEPHHRDGQKPSEDLLSAVIFTQQFLSLLHGLLERGFGVASGLFERIPSEPSFSLLAAQEHALETSCELWSPANQLLRRALEFTRASKTGIDRASPSLKHLLENGVEVIPLNYEDCETFTFRLVSDDKAQEEINAALRGARPLHQKFRPAVGDIVSAPYGDFGFLRAKIVQVDVTSCSVEFIDVGEMSSEPILLSSLKTHWKGKENILARWKPLAHRARHALIDLSRLQRITQLSTLSIAPTSVGEVECPAQPPPSTSPNNNNQAALLMLQLQQQPPANNSLTSLLTNYLLEKMESLVSIPQLRLYSAYEKNGIEHVFLKPTMEALDSSENVTFELKMWEDLLTIQHQEAVFDDSTPESAPLAQGSLGGGRRQAHYNQQQQQLHQQRHRPPPFIVDLDRGCLEFPSLARVVAQFLAVQR</sequence>
<dbReference type="InterPro" id="IPR002999">
    <property type="entry name" value="Tudor"/>
</dbReference>
<protein>
    <submittedName>
        <fullName evidence="3">TUDOR domain-containing protein, putative</fullName>
    </submittedName>
</protein>
<dbReference type="Pfam" id="PF00567">
    <property type="entry name" value="TUDOR"/>
    <property type="match status" value="1"/>
</dbReference>
<evidence type="ECO:0000313" key="4">
    <source>
        <dbReference type="Proteomes" id="UP000051952"/>
    </source>
</evidence>
<dbReference type="CDD" id="cd20379">
    <property type="entry name" value="Tudor_dTUD-like"/>
    <property type="match status" value="1"/>
</dbReference>
<dbReference type="AlphaFoldDB" id="A0A0S4JE77"/>
<dbReference type="Gene3D" id="2.30.30.140">
    <property type="match status" value="1"/>
</dbReference>
<feature type="region of interest" description="Disordered" evidence="1">
    <location>
        <begin position="1098"/>
        <end position="1133"/>
    </location>
</feature>
<gene>
    <name evidence="3" type="ORF">BSAL_17085</name>
</gene>
<keyword evidence="4" id="KW-1185">Reference proteome</keyword>
<dbReference type="Proteomes" id="UP000051952">
    <property type="component" value="Unassembled WGS sequence"/>
</dbReference>
<evidence type="ECO:0000256" key="1">
    <source>
        <dbReference type="SAM" id="MobiDB-lite"/>
    </source>
</evidence>
<evidence type="ECO:0000313" key="3">
    <source>
        <dbReference type="EMBL" id="CUG88747.1"/>
    </source>
</evidence>
<dbReference type="Gene3D" id="2.40.50.90">
    <property type="match status" value="2"/>
</dbReference>
<accession>A0A0S4JE77</accession>
<dbReference type="SUPFAM" id="SSF50199">
    <property type="entry name" value="Staphylococcal nuclease"/>
    <property type="match status" value="2"/>
</dbReference>
<organism evidence="3 4">
    <name type="scientific">Bodo saltans</name>
    <name type="common">Flagellated protozoan</name>
    <dbReference type="NCBI Taxonomy" id="75058"/>
    <lineage>
        <taxon>Eukaryota</taxon>
        <taxon>Discoba</taxon>
        <taxon>Euglenozoa</taxon>
        <taxon>Kinetoplastea</taxon>
        <taxon>Metakinetoplastina</taxon>
        <taxon>Eubodonida</taxon>
        <taxon>Bodonidae</taxon>
        <taxon>Bodo</taxon>
    </lineage>
</organism>
<feature type="domain" description="Tudor" evidence="2">
    <location>
        <begin position="849"/>
        <end position="932"/>
    </location>
</feature>
<proteinExistence type="predicted"/>
<feature type="compositionally biased region" description="Low complexity" evidence="1">
    <location>
        <begin position="1120"/>
        <end position="1129"/>
    </location>
</feature>
<dbReference type="OrthoDB" id="10023235at2759"/>
<evidence type="ECO:0000259" key="2">
    <source>
        <dbReference type="Pfam" id="PF00567"/>
    </source>
</evidence>
<dbReference type="VEuPathDB" id="TriTrypDB:BSAL_17085"/>
<name>A0A0S4JE77_BODSA</name>
<dbReference type="InterPro" id="IPR035437">
    <property type="entry name" value="SNase_OB-fold_sf"/>
</dbReference>
<dbReference type="EMBL" id="CYKH01001670">
    <property type="protein sequence ID" value="CUG88747.1"/>
    <property type="molecule type" value="Genomic_DNA"/>
</dbReference>